<keyword evidence="3" id="KW-1185">Reference proteome</keyword>
<keyword evidence="1" id="KW-0812">Transmembrane</keyword>
<feature type="transmembrane region" description="Helical" evidence="1">
    <location>
        <begin position="54"/>
        <end position="75"/>
    </location>
</feature>
<comment type="caution">
    <text evidence="2">The sequence shown here is derived from an EMBL/GenBank/DDBJ whole genome shotgun (WGS) entry which is preliminary data.</text>
</comment>
<dbReference type="PANTHER" id="PTHR37314">
    <property type="entry name" value="SLR0142 PROTEIN"/>
    <property type="match status" value="1"/>
</dbReference>
<feature type="transmembrane region" description="Helical" evidence="1">
    <location>
        <begin position="164"/>
        <end position="183"/>
    </location>
</feature>
<evidence type="ECO:0000256" key="1">
    <source>
        <dbReference type="SAM" id="Phobius"/>
    </source>
</evidence>
<dbReference type="Pfam" id="PF06912">
    <property type="entry name" value="DUF1275"/>
    <property type="match status" value="1"/>
</dbReference>
<reference evidence="2" key="1">
    <citation type="submission" date="2019-11" db="EMBL/GenBank/DDBJ databases">
        <title>Description of new Acetobacter species.</title>
        <authorList>
            <person name="Cleenwerck I."/>
            <person name="Sombolestani A.S."/>
        </authorList>
    </citation>
    <scope>NUCLEOTIDE SEQUENCE</scope>
    <source>
        <strain evidence="2">LMG 1626</strain>
    </source>
</reference>
<feature type="transmembrane region" description="Helical" evidence="1">
    <location>
        <begin position="195"/>
        <end position="214"/>
    </location>
</feature>
<dbReference type="PANTHER" id="PTHR37314:SF4">
    <property type="entry name" value="UPF0700 TRANSMEMBRANE PROTEIN YOAK"/>
    <property type="match status" value="1"/>
</dbReference>
<dbReference type="InterPro" id="IPR010699">
    <property type="entry name" value="DUF1275"/>
</dbReference>
<gene>
    <name evidence="2" type="ORF">GOB87_01860</name>
</gene>
<proteinExistence type="predicted"/>
<dbReference type="AlphaFoldDB" id="A0A967B5X3"/>
<name>A0A967B5X3_9PROT</name>
<keyword evidence="1" id="KW-0472">Membrane</keyword>
<evidence type="ECO:0000313" key="2">
    <source>
        <dbReference type="EMBL" id="NHO52711.1"/>
    </source>
</evidence>
<dbReference type="RefSeq" id="WP_166312838.1">
    <property type="nucleotide sequence ID" value="NZ_WOTH01000002.1"/>
</dbReference>
<organism evidence="2 3">
    <name type="scientific">Acetobacter estunensis</name>
    <dbReference type="NCBI Taxonomy" id="104097"/>
    <lineage>
        <taxon>Bacteria</taxon>
        <taxon>Pseudomonadati</taxon>
        <taxon>Pseudomonadota</taxon>
        <taxon>Alphaproteobacteria</taxon>
        <taxon>Acetobacterales</taxon>
        <taxon>Acetobacteraceae</taxon>
        <taxon>Acetobacter</taxon>
    </lineage>
</organism>
<sequence>MTPEGRSALRVLALATTAGYVDAIGFVELHGMFTAAQTGNTTQVGVAIGNGDTATIAALGTVILLFFVGGVLASVFRRSLGAPRHAWLVEAVFLAIIQGMQWWQIGFEGSLFETVLLSVTMALQAQTHSRFSGVSMQTIVVTSNLLKFADNIGGYLWKRRNGSATFPLTAALPGLGWAGYFVGACLSMPARHATSAFFLLPIPLLIAVACIGTRDLDAE</sequence>
<protein>
    <submittedName>
        <fullName evidence="2">DUF1275 domain-containing protein</fullName>
    </submittedName>
</protein>
<dbReference type="EMBL" id="WOTH01000002">
    <property type="protein sequence ID" value="NHO52711.1"/>
    <property type="molecule type" value="Genomic_DNA"/>
</dbReference>
<keyword evidence="1" id="KW-1133">Transmembrane helix</keyword>
<dbReference type="Proteomes" id="UP000597459">
    <property type="component" value="Unassembled WGS sequence"/>
</dbReference>
<evidence type="ECO:0000313" key="3">
    <source>
        <dbReference type="Proteomes" id="UP000597459"/>
    </source>
</evidence>
<accession>A0A967B5X3</accession>